<reference evidence="2" key="1">
    <citation type="submission" date="2022-06" db="EMBL/GenBank/DDBJ databases">
        <title>Amycolatopsis iheyaensis sp. nov., a new species of the genus Amycolatopsis isolated from soil in Iheya island, Japan.</title>
        <authorList>
            <person name="Ngamcharungchit C."/>
            <person name="Kanto H."/>
            <person name="Take A."/>
            <person name="Intra B."/>
            <person name="Matsumoto A."/>
            <person name="Panbangred W."/>
            <person name="Inahashi Y."/>
        </authorList>
    </citation>
    <scope>NUCLEOTIDE SEQUENCE</scope>
    <source>
        <strain evidence="2">OK19-0408</strain>
    </source>
</reference>
<dbReference type="NCBIfam" id="TIGR04267">
    <property type="entry name" value="mod_HExxH"/>
    <property type="match status" value="1"/>
</dbReference>
<evidence type="ECO:0000313" key="2">
    <source>
        <dbReference type="EMBL" id="MCR6481681.1"/>
    </source>
</evidence>
<organism evidence="2 3">
    <name type="scientific">Amycolatopsis iheyensis</name>
    <dbReference type="NCBI Taxonomy" id="2945988"/>
    <lineage>
        <taxon>Bacteria</taxon>
        <taxon>Bacillati</taxon>
        <taxon>Actinomycetota</taxon>
        <taxon>Actinomycetes</taxon>
        <taxon>Pseudonocardiales</taxon>
        <taxon>Pseudonocardiaceae</taxon>
        <taxon>Amycolatopsis</taxon>
    </lineage>
</organism>
<evidence type="ECO:0000256" key="1">
    <source>
        <dbReference type="SAM" id="MobiDB-lite"/>
    </source>
</evidence>
<accession>A0A9X2N3N5</accession>
<feature type="region of interest" description="Disordered" evidence="1">
    <location>
        <begin position="465"/>
        <end position="488"/>
    </location>
</feature>
<sequence length="610" mass="66821">MSPSRSTPAELTVHTLSWPDFDSLAQGASGADGVRALRAAERSRRLLLLRGLVDDSLDPRLHAPLASPDGAWDLLARAEEAAPEAVETVIAHPYTGSWAGYTTRLIHQGLTGTCPLWMHVGHLHALAAAAAVRAGLEFHARVPMWKGHVSLPSLGSAHFPGAPEFDSAEIRGHSGTAEIRWHDAVVRIPFPSREETAGWSPLRTWDFEADGKRLTLTIDDLDPYRGLFTPLTPDRLGDEDLTIWHGKLTEAWRLIATHTPEFADALSAGLDTIVPEPPFPFRLPSASTGEAFGSAIICRPEDAVTLAAALVHEFQHIRLGGLLQLVRLHDDDRTERLYAPWRDDPRPLGGVVHGVYAFFGVSVFYRAYCAANPDDEASAFEYAHWRGQVWRTLETIREDAALTDAGRRFLDRIAAEMREWHDEPVPAAARRRADTLAADHYAGWRSRHLRPAEETVTTLLRAWRSGTPCPPVSPTGHETLDTKPDGDWSDARSDLMRVRLGKDGEAAVRKAWPRIEGGLEPDAAFINDDAESAVSGYRAELSHDPDSPSALVGLGLALRDVDPLAAEALVTVPELVRTVHRAARTSATAVPSVEELARWLRSGVTTIPPK</sequence>
<proteinExistence type="predicted"/>
<dbReference type="InterPro" id="IPR026337">
    <property type="entry name" value="AKG_HExxH"/>
</dbReference>
<protein>
    <submittedName>
        <fullName evidence="2">HEXXH motif domain-containing protein</fullName>
    </submittedName>
</protein>
<name>A0A9X2N3N5_9PSEU</name>
<dbReference type="AlphaFoldDB" id="A0A9X2N3N5"/>
<keyword evidence="3" id="KW-1185">Reference proteome</keyword>
<dbReference type="Proteomes" id="UP001144096">
    <property type="component" value="Unassembled WGS sequence"/>
</dbReference>
<evidence type="ECO:0000313" key="3">
    <source>
        <dbReference type="Proteomes" id="UP001144096"/>
    </source>
</evidence>
<gene>
    <name evidence="2" type="ORF">M8542_02515</name>
</gene>
<dbReference type="RefSeq" id="WP_257918308.1">
    <property type="nucleotide sequence ID" value="NZ_JAMXQV010000001.1"/>
</dbReference>
<dbReference type="EMBL" id="JAMXQV010000001">
    <property type="protein sequence ID" value="MCR6481681.1"/>
    <property type="molecule type" value="Genomic_DNA"/>
</dbReference>
<comment type="caution">
    <text evidence="2">The sequence shown here is derived from an EMBL/GenBank/DDBJ whole genome shotgun (WGS) entry which is preliminary data.</text>
</comment>
<feature type="compositionally biased region" description="Basic and acidic residues" evidence="1">
    <location>
        <begin position="478"/>
        <end position="488"/>
    </location>
</feature>